<dbReference type="EMBL" id="CM035441">
    <property type="protein sequence ID" value="KAH7280946.1"/>
    <property type="molecule type" value="Genomic_DNA"/>
</dbReference>
<organism evidence="3 4">
    <name type="scientific">Ceratopteris richardii</name>
    <name type="common">Triangle waterfern</name>
    <dbReference type="NCBI Taxonomy" id="49495"/>
    <lineage>
        <taxon>Eukaryota</taxon>
        <taxon>Viridiplantae</taxon>
        <taxon>Streptophyta</taxon>
        <taxon>Embryophyta</taxon>
        <taxon>Tracheophyta</taxon>
        <taxon>Polypodiopsida</taxon>
        <taxon>Polypodiidae</taxon>
        <taxon>Polypodiales</taxon>
        <taxon>Pteridineae</taxon>
        <taxon>Pteridaceae</taxon>
        <taxon>Parkerioideae</taxon>
        <taxon>Ceratopteris</taxon>
    </lineage>
</organism>
<gene>
    <name evidence="3" type="ORF">KP509_36G022000</name>
</gene>
<evidence type="ECO:0000313" key="3">
    <source>
        <dbReference type="EMBL" id="KAH7280948.1"/>
    </source>
</evidence>
<evidence type="ECO:0000256" key="2">
    <source>
        <dbReference type="PROSITE-ProRule" id="PRU00708"/>
    </source>
</evidence>
<dbReference type="NCBIfam" id="TIGR00756">
    <property type="entry name" value="PPR"/>
    <property type="match status" value="4"/>
</dbReference>
<dbReference type="Pfam" id="PF01535">
    <property type="entry name" value="PPR"/>
    <property type="match status" value="4"/>
</dbReference>
<dbReference type="EMBL" id="CM035441">
    <property type="protein sequence ID" value="KAH7280948.1"/>
    <property type="molecule type" value="Genomic_DNA"/>
</dbReference>
<feature type="repeat" description="PPR" evidence="2">
    <location>
        <begin position="775"/>
        <end position="809"/>
    </location>
</feature>
<dbReference type="Pfam" id="PF13812">
    <property type="entry name" value="PPR_3"/>
    <property type="match status" value="1"/>
</dbReference>
<feature type="repeat" description="PPR" evidence="2">
    <location>
        <begin position="472"/>
        <end position="506"/>
    </location>
</feature>
<feature type="repeat" description="PPR" evidence="2">
    <location>
        <begin position="371"/>
        <end position="405"/>
    </location>
</feature>
<sequence>MSMAVLKSKADKFAALLTRCCKVSEVHLIHAFIIDELAVVDICTRTALISKYVILGCCDDAHNLFEDSNGKGKKAFSVIVSGYTDAGNAHKAVQVFEKYHKEADPVVFACVLKACCSIGALMQGRLIHFIILENGYDTDLVVGNAIISLYASCGLLKDACSVFILMVNQDIVSWCSLILGCVEYGYNTKALELLERMQQECIEPNRVTFLYALRACANMANLDRGKLVHINLTKQGLESDIFIGSTLVAMYGKCKCIKESRKVFDCLRTRSMVSWSAMIVAYIENGNNEEALTLFHGMKEQGLEPDKGVYACVLKACGTSKSYDGAFVHIDAVKKGFDLDLSVGNCLINMYSGLGSLDDANKVFDTMPVQDVVSWLSMIEGNIKNNWRQKAFFLFDEMLKYGIKAEATIFVGILDACSQVLRVCDGMLMHSEVVKRGFEINSSIVKSLVFLYASCGHICDAWCMLEATSNRDVTLWNVLITRCSESGHNKDAVKLFQIMQHDGICGNRITFLSVLKSCSMLEQLEQGRLTHAIMTMNGFLSETSIENALLHMYSQCGSIHDTCKVFNIMPKRDVVSWSSIIFVHAKHSDFVKASESFELMQKDGVEPNEFTFVSILYACCSLAEIKQGLLLHHYIIHAACESNLHVGSVLCDLYCMCGSVDDACQLFDMMSERNVVLWSTILSLGVKHRYDKEVLSMFQMMQMEGIEPNEVTYTLVLISSANMCNLDFGKYLHMELSKRGYDLDTFTGNTLVDMYAKCGSLCSAFSVLATLHERTLVSWNALISGLADHGMLTSVLYCFVKMQEKGIKADSGTFVSILSACSHEGLIEEGFIIFESMDHYDVCMSHEHYICLIDILGRAGFLYEVEACIYEILMQPDWLIWMTLLGSCAKYNNVDVGYRAFHVLVKSACKKDAVYVLMSNIFSANKMWEDAKNVREMYEG</sequence>
<name>A0A8T2QBF5_CERRI</name>
<feature type="repeat" description="PPR" evidence="2">
    <location>
        <begin position="643"/>
        <end position="677"/>
    </location>
</feature>
<dbReference type="PROSITE" id="PS51375">
    <property type="entry name" value="PPR"/>
    <property type="match status" value="7"/>
</dbReference>
<evidence type="ECO:0000313" key="4">
    <source>
        <dbReference type="Proteomes" id="UP000825935"/>
    </source>
</evidence>
<evidence type="ECO:0000256" key="1">
    <source>
        <dbReference type="ARBA" id="ARBA00022737"/>
    </source>
</evidence>
<reference evidence="3" key="1">
    <citation type="submission" date="2021-08" db="EMBL/GenBank/DDBJ databases">
        <title>WGS assembly of Ceratopteris richardii.</title>
        <authorList>
            <person name="Marchant D.B."/>
            <person name="Chen G."/>
            <person name="Jenkins J."/>
            <person name="Shu S."/>
            <person name="Leebens-Mack J."/>
            <person name="Grimwood J."/>
            <person name="Schmutz J."/>
            <person name="Soltis P."/>
            <person name="Soltis D."/>
            <person name="Chen Z.-H."/>
        </authorList>
    </citation>
    <scope>NUCLEOTIDE SEQUENCE</scope>
    <source>
        <strain evidence="3">Whitten #5841</strain>
        <tissue evidence="3">Leaf</tissue>
    </source>
</reference>
<dbReference type="Gene3D" id="1.25.40.10">
    <property type="entry name" value="Tetratricopeptide repeat domain"/>
    <property type="match status" value="7"/>
</dbReference>
<dbReference type="GO" id="GO:0003729">
    <property type="term" value="F:mRNA binding"/>
    <property type="evidence" value="ECO:0007669"/>
    <property type="project" value="UniProtKB-ARBA"/>
</dbReference>
<dbReference type="InterPro" id="IPR002885">
    <property type="entry name" value="PPR_rpt"/>
</dbReference>
<feature type="repeat" description="PPR" evidence="2">
    <location>
        <begin position="271"/>
        <end position="305"/>
    </location>
</feature>
<dbReference type="Proteomes" id="UP000825935">
    <property type="component" value="Chromosome 36"/>
</dbReference>
<dbReference type="PANTHER" id="PTHR47926">
    <property type="entry name" value="PENTATRICOPEPTIDE REPEAT-CONTAINING PROTEIN"/>
    <property type="match status" value="1"/>
</dbReference>
<dbReference type="FunFam" id="1.25.40.10:FF:000090">
    <property type="entry name" value="Pentatricopeptide repeat-containing protein, chloroplastic"/>
    <property type="match status" value="1"/>
</dbReference>
<keyword evidence="1" id="KW-0677">Repeat</keyword>
<dbReference type="InterPro" id="IPR011990">
    <property type="entry name" value="TPR-like_helical_dom_sf"/>
</dbReference>
<dbReference type="FunFam" id="1.25.40.10:FF:000073">
    <property type="entry name" value="Pentatricopeptide repeat-containing protein chloroplastic"/>
    <property type="match status" value="1"/>
</dbReference>
<feature type="repeat" description="PPR" evidence="2">
    <location>
        <begin position="573"/>
        <end position="607"/>
    </location>
</feature>
<dbReference type="AlphaFoldDB" id="A0A8T2QBF5"/>
<keyword evidence="4" id="KW-1185">Reference proteome</keyword>
<feature type="repeat" description="PPR" evidence="2">
    <location>
        <begin position="170"/>
        <end position="204"/>
    </location>
</feature>
<comment type="caution">
    <text evidence="3">The sequence shown here is derived from an EMBL/GenBank/DDBJ whole genome shotgun (WGS) entry which is preliminary data.</text>
</comment>
<dbReference type="FunFam" id="1.25.40.10:FF:000343">
    <property type="entry name" value="Pentatricopeptide repeat-containing protein At3g58590"/>
    <property type="match status" value="1"/>
</dbReference>
<evidence type="ECO:0008006" key="5">
    <source>
        <dbReference type="Google" id="ProtNLM"/>
    </source>
</evidence>
<dbReference type="FunFam" id="1.25.40.10:FF:000344">
    <property type="entry name" value="Pentatricopeptide repeat-containing protein"/>
    <property type="match status" value="1"/>
</dbReference>
<dbReference type="EMBL" id="CM035441">
    <property type="protein sequence ID" value="KAH7280947.1"/>
    <property type="molecule type" value="Genomic_DNA"/>
</dbReference>
<dbReference type="GO" id="GO:0009451">
    <property type="term" value="P:RNA modification"/>
    <property type="evidence" value="ECO:0007669"/>
    <property type="project" value="InterPro"/>
</dbReference>
<proteinExistence type="predicted"/>
<dbReference type="OrthoDB" id="1902039at2759"/>
<accession>A0A8T2QBF5</accession>
<dbReference type="InterPro" id="IPR046960">
    <property type="entry name" value="PPR_At4g14850-like_plant"/>
</dbReference>
<dbReference type="FunFam" id="1.25.40.10:FF:000285">
    <property type="entry name" value="Pentatricopeptide repeat-containing protein, chloroplastic"/>
    <property type="match status" value="1"/>
</dbReference>
<protein>
    <recommendedName>
        <fullName evidence="5">Pentatricopeptide repeat-containing protein</fullName>
    </recommendedName>
</protein>
<dbReference type="Pfam" id="PF13041">
    <property type="entry name" value="PPR_2"/>
    <property type="match status" value="4"/>
</dbReference>